<sequence length="111" mass="12821">MQLEREVRVVGQKFSELLGLLGEMLPYNNEMLLSMYEAKKTLTALGMEYEKIHECPKDCILYRKEYKDAISCLACGTSRWKVTKNVTEKTKGVPDKREYNGHLRYPVDSPA</sequence>
<dbReference type="AlphaFoldDB" id="A0AAP0X564"/>
<evidence type="ECO:0000313" key="3">
    <source>
        <dbReference type="Proteomes" id="UP001415857"/>
    </source>
</evidence>
<proteinExistence type="predicted"/>
<keyword evidence="3" id="KW-1185">Reference proteome</keyword>
<gene>
    <name evidence="2" type="ORF">L1049_008043</name>
</gene>
<protein>
    <submittedName>
        <fullName evidence="2">Uncharacterized protein</fullName>
    </submittedName>
</protein>
<organism evidence="2 3">
    <name type="scientific">Liquidambar formosana</name>
    <name type="common">Formosan gum</name>
    <dbReference type="NCBI Taxonomy" id="63359"/>
    <lineage>
        <taxon>Eukaryota</taxon>
        <taxon>Viridiplantae</taxon>
        <taxon>Streptophyta</taxon>
        <taxon>Embryophyta</taxon>
        <taxon>Tracheophyta</taxon>
        <taxon>Spermatophyta</taxon>
        <taxon>Magnoliopsida</taxon>
        <taxon>eudicotyledons</taxon>
        <taxon>Gunneridae</taxon>
        <taxon>Pentapetalae</taxon>
        <taxon>Saxifragales</taxon>
        <taxon>Altingiaceae</taxon>
        <taxon>Liquidambar</taxon>
    </lineage>
</organism>
<name>A0AAP0X564_LIQFO</name>
<dbReference type="EMBL" id="JBBPBK010000002">
    <property type="protein sequence ID" value="KAK9289882.1"/>
    <property type="molecule type" value="Genomic_DNA"/>
</dbReference>
<dbReference type="Proteomes" id="UP001415857">
    <property type="component" value="Unassembled WGS sequence"/>
</dbReference>
<accession>A0AAP0X564</accession>
<feature type="compositionally biased region" description="Basic and acidic residues" evidence="1">
    <location>
        <begin position="92"/>
        <end position="101"/>
    </location>
</feature>
<dbReference type="PANTHER" id="PTHR10775">
    <property type="entry name" value="OS08G0208400 PROTEIN"/>
    <property type="match status" value="1"/>
</dbReference>
<comment type="caution">
    <text evidence="2">The sequence shown here is derived from an EMBL/GenBank/DDBJ whole genome shotgun (WGS) entry which is preliminary data.</text>
</comment>
<dbReference type="PANTHER" id="PTHR10775:SF182">
    <property type="entry name" value="TRANSPOSON, EN_SPM-LIKE, TRANSPOSASE-ASSOCIATED DOMAIN PROTEIN-RELATED"/>
    <property type="match status" value="1"/>
</dbReference>
<feature type="region of interest" description="Disordered" evidence="1">
    <location>
        <begin position="92"/>
        <end position="111"/>
    </location>
</feature>
<evidence type="ECO:0000256" key="1">
    <source>
        <dbReference type="SAM" id="MobiDB-lite"/>
    </source>
</evidence>
<reference evidence="2 3" key="1">
    <citation type="journal article" date="2024" name="Plant J.">
        <title>Genome sequences and population genomics reveal climatic adaptation and genomic divergence between two closely related sweetgum species.</title>
        <authorList>
            <person name="Xu W.Q."/>
            <person name="Ren C.Q."/>
            <person name="Zhang X.Y."/>
            <person name="Comes H.P."/>
            <person name="Liu X.H."/>
            <person name="Li Y.G."/>
            <person name="Kettle C.J."/>
            <person name="Jalonen R."/>
            <person name="Gaisberger H."/>
            <person name="Ma Y.Z."/>
            <person name="Qiu Y.X."/>
        </authorList>
    </citation>
    <scope>NUCLEOTIDE SEQUENCE [LARGE SCALE GENOMIC DNA]</scope>
    <source>
        <strain evidence="2">Hangzhou</strain>
    </source>
</reference>
<evidence type="ECO:0000313" key="2">
    <source>
        <dbReference type="EMBL" id="KAK9289882.1"/>
    </source>
</evidence>